<comment type="caution">
    <text evidence="1">The sequence shown here is derived from an EMBL/GenBank/DDBJ whole genome shotgun (WGS) entry which is preliminary data.</text>
</comment>
<sequence>MPAHKQNSRANARPAHDRPLALIVNARWKIFWLRWKPVICAKFSMYGHDSKACRKNVKKQWVEKRRPSKEDIEEIDDKLKENRIFEEELIEDHRVDGGGAVMLTTQPESFIEPSTTHQGESSAGWLGVVDKNISTASVRGGVEIDKDIGQNSQWTTVLTRSKAQERYESMKAEAAKPPSNG</sequence>
<organism evidence="1 2">
    <name type="scientific">Crotalaria pallida</name>
    <name type="common">Smooth rattlebox</name>
    <name type="synonym">Crotalaria striata</name>
    <dbReference type="NCBI Taxonomy" id="3830"/>
    <lineage>
        <taxon>Eukaryota</taxon>
        <taxon>Viridiplantae</taxon>
        <taxon>Streptophyta</taxon>
        <taxon>Embryophyta</taxon>
        <taxon>Tracheophyta</taxon>
        <taxon>Spermatophyta</taxon>
        <taxon>Magnoliopsida</taxon>
        <taxon>eudicotyledons</taxon>
        <taxon>Gunneridae</taxon>
        <taxon>Pentapetalae</taxon>
        <taxon>rosids</taxon>
        <taxon>fabids</taxon>
        <taxon>Fabales</taxon>
        <taxon>Fabaceae</taxon>
        <taxon>Papilionoideae</taxon>
        <taxon>50 kb inversion clade</taxon>
        <taxon>genistoids sensu lato</taxon>
        <taxon>core genistoids</taxon>
        <taxon>Crotalarieae</taxon>
        <taxon>Crotalaria</taxon>
    </lineage>
</organism>
<evidence type="ECO:0000313" key="1">
    <source>
        <dbReference type="EMBL" id="KAK7273756.1"/>
    </source>
</evidence>
<dbReference type="EMBL" id="JAYWIO010000003">
    <property type="protein sequence ID" value="KAK7273756.1"/>
    <property type="molecule type" value="Genomic_DNA"/>
</dbReference>
<reference evidence="1 2" key="1">
    <citation type="submission" date="2024-01" db="EMBL/GenBank/DDBJ databases">
        <title>The genomes of 5 underutilized Papilionoideae crops provide insights into root nodulation and disease resistanc.</title>
        <authorList>
            <person name="Yuan L."/>
        </authorList>
    </citation>
    <scope>NUCLEOTIDE SEQUENCE [LARGE SCALE GENOMIC DNA]</scope>
    <source>
        <strain evidence="1">ZHUSHIDOU_FW_LH</strain>
        <tissue evidence="1">Leaf</tissue>
    </source>
</reference>
<dbReference type="AlphaFoldDB" id="A0AAN9FEG9"/>
<protein>
    <submittedName>
        <fullName evidence="1">Uncharacterized protein</fullName>
    </submittedName>
</protein>
<name>A0AAN9FEG9_CROPI</name>
<accession>A0AAN9FEG9</accession>
<evidence type="ECO:0000313" key="2">
    <source>
        <dbReference type="Proteomes" id="UP001372338"/>
    </source>
</evidence>
<keyword evidence="2" id="KW-1185">Reference proteome</keyword>
<dbReference type="Proteomes" id="UP001372338">
    <property type="component" value="Unassembled WGS sequence"/>
</dbReference>
<gene>
    <name evidence="1" type="ORF">RIF29_14819</name>
</gene>
<proteinExistence type="predicted"/>